<dbReference type="PANTHER" id="PTHR43798:SF33">
    <property type="entry name" value="HYDROLASE, PUTATIVE (AFU_ORTHOLOGUE AFUA_2G14860)-RELATED"/>
    <property type="match status" value="1"/>
</dbReference>
<evidence type="ECO:0000259" key="1">
    <source>
        <dbReference type="Pfam" id="PF00561"/>
    </source>
</evidence>
<dbReference type="GO" id="GO:0016020">
    <property type="term" value="C:membrane"/>
    <property type="evidence" value="ECO:0007669"/>
    <property type="project" value="TreeGrafter"/>
</dbReference>
<proteinExistence type="predicted"/>
<evidence type="ECO:0000313" key="2">
    <source>
        <dbReference type="EMBL" id="MDC2826944.1"/>
    </source>
</evidence>
<protein>
    <submittedName>
        <fullName evidence="2">Alpha/beta fold hydrolase</fullName>
    </submittedName>
</protein>
<dbReference type="RefSeq" id="WP_272207574.1">
    <property type="nucleotide sequence ID" value="NZ_JAQONC010000008.1"/>
</dbReference>
<organism evidence="2 3">
    <name type="scientific">Limosilactobacillus mucosae</name>
    <name type="common">Lactobacillus mucosae</name>
    <dbReference type="NCBI Taxonomy" id="97478"/>
    <lineage>
        <taxon>Bacteria</taxon>
        <taxon>Bacillati</taxon>
        <taxon>Bacillota</taxon>
        <taxon>Bacilli</taxon>
        <taxon>Lactobacillales</taxon>
        <taxon>Lactobacillaceae</taxon>
        <taxon>Limosilactobacillus</taxon>
    </lineage>
</organism>
<reference evidence="2" key="1">
    <citation type="submission" date="2023-01" db="EMBL/GenBank/DDBJ databases">
        <title>Genome analysis of 13 Lactobacillus isolated from gut of wild boar.</title>
        <authorList>
            <person name="Papp P."/>
            <person name="Libisch B."/>
            <person name="Nagy T."/>
            <person name="Olasz F."/>
        </authorList>
    </citation>
    <scope>NUCLEOTIDE SEQUENCE</scope>
    <source>
        <strain evidence="2">F108</strain>
    </source>
</reference>
<dbReference type="EMBL" id="JAQOND010000007">
    <property type="protein sequence ID" value="MDC2826944.1"/>
    <property type="molecule type" value="Genomic_DNA"/>
</dbReference>
<dbReference type="InterPro" id="IPR029058">
    <property type="entry name" value="AB_hydrolase_fold"/>
</dbReference>
<dbReference type="InterPro" id="IPR000073">
    <property type="entry name" value="AB_hydrolase_1"/>
</dbReference>
<dbReference type="InterPro" id="IPR050266">
    <property type="entry name" value="AB_hydrolase_sf"/>
</dbReference>
<dbReference type="GO" id="GO:0047372">
    <property type="term" value="F:monoacylglycerol lipase activity"/>
    <property type="evidence" value="ECO:0007669"/>
    <property type="project" value="TreeGrafter"/>
</dbReference>
<gene>
    <name evidence="2" type="ORF">PO158_01370</name>
</gene>
<dbReference type="Pfam" id="PF00561">
    <property type="entry name" value="Abhydrolase_1"/>
    <property type="match status" value="1"/>
</dbReference>
<keyword evidence="2" id="KW-0378">Hydrolase</keyword>
<dbReference type="AlphaFoldDB" id="A0AAJ1HNZ3"/>
<evidence type="ECO:0000313" key="3">
    <source>
        <dbReference type="Proteomes" id="UP001218021"/>
    </source>
</evidence>
<name>A0AAJ1HNZ3_LIMMU</name>
<dbReference type="PANTHER" id="PTHR43798">
    <property type="entry name" value="MONOACYLGLYCEROL LIPASE"/>
    <property type="match status" value="1"/>
</dbReference>
<accession>A0AAJ1HNZ3</accession>
<dbReference type="Gene3D" id="3.40.50.1820">
    <property type="entry name" value="alpha/beta hydrolase"/>
    <property type="match status" value="1"/>
</dbReference>
<dbReference type="PRINTS" id="PR00111">
    <property type="entry name" value="ABHYDROLASE"/>
</dbReference>
<dbReference type="GO" id="GO:0046464">
    <property type="term" value="P:acylglycerol catabolic process"/>
    <property type="evidence" value="ECO:0007669"/>
    <property type="project" value="TreeGrafter"/>
</dbReference>
<dbReference type="Proteomes" id="UP001218021">
    <property type="component" value="Unassembled WGS sequence"/>
</dbReference>
<sequence length="237" mass="26414">MHGLIDIPDQEKFDLVILMHGFTSDLGYTKRRVFYDLAPALREKGLGVLRFDFNGHGKSEGSLADMTILNELSDANAILDFALHLKGVRRVYLLGHSQGGVIASLMAAYYPDVISKLVLMSPAATLIDDARLGICQGSVYDPHNIPEKITVKQKTIGGFYFRTAQLLPLYDIAKHYEGPVCLIHGTDDTVVNPVASLRYNDVYKNSTLNLIPNCDHSYLDEKKRQQAIKIVCDFLTK</sequence>
<feature type="domain" description="AB hydrolase-1" evidence="1">
    <location>
        <begin position="15"/>
        <end position="128"/>
    </location>
</feature>
<comment type="caution">
    <text evidence="2">The sequence shown here is derived from an EMBL/GenBank/DDBJ whole genome shotgun (WGS) entry which is preliminary data.</text>
</comment>
<dbReference type="SUPFAM" id="SSF53474">
    <property type="entry name" value="alpha/beta-Hydrolases"/>
    <property type="match status" value="1"/>
</dbReference>